<feature type="transmembrane region" description="Helical" evidence="6">
    <location>
        <begin position="187"/>
        <end position="205"/>
    </location>
</feature>
<reference evidence="9" key="2">
    <citation type="journal article" date="2013" name="Stand. Genomic Sci.">
        <title>Complete genome sequence of Desulfocapsa sulfexigens, a marine deltaproteobacterium specialized in disproportionating inorganic sulfur compounds.</title>
        <authorList>
            <person name="Finster K.W."/>
            <person name="Kjeldsen K.U."/>
            <person name="Kube M."/>
            <person name="Reinhardt R."/>
            <person name="Mussmann M."/>
            <person name="Amann R."/>
            <person name="Schreiber L."/>
        </authorList>
    </citation>
    <scope>NUCLEOTIDE SEQUENCE [LARGE SCALE GENOMIC DNA]</scope>
    <source>
        <strain evidence="9">DSM 10523 / SB164P1</strain>
    </source>
</reference>
<feature type="transmembrane region" description="Helical" evidence="6">
    <location>
        <begin position="125"/>
        <end position="146"/>
    </location>
</feature>
<dbReference type="GO" id="GO:0005886">
    <property type="term" value="C:plasma membrane"/>
    <property type="evidence" value="ECO:0007669"/>
    <property type="project" value="UniProtKB-SubCell"/>
</dbReference>
<evidence type="ECO:0000256" key="1">
    <source>
        <dbReference type="ARBA" id="ARBA00004651"/>
    </source>
</evidence>
<evidence type="ECO:0000313" key="8">
    <source>
        <dbReference type="EMBL" id="CCH47958.1"/>
    </source>
</evidence>
<dbReference type="Proteomes" id="UP000011724">
    <property type="component" value="Chromosome"/>
</dbReference>
<feature type="transmembrane region" description="Helical" evidence="6">
    <location>
        <begin position="36"/>
        <end position="58"/>
    </location>
</feature>
<reference evidence="8 9" key="1">
    <citation type="journal article" date="2013" name="PLoS ONE">
        <title>The first genomic and proteomic characterization of a deep-sea sulfate reducer: insights into the piezophilic lifestyle of Desulfovibrio piezophilus.</title>
        <authorList>
            <person name="Pradel N."/>
            <person name="Ji B."/>
            <person name="Gimenez G."/>
            <person name="Talla E."/>
            <person name="Lenoble P."/>
            <person name="Garel M."/>
            <person name="Tamburini C."/>
            <person name="Fourquet P."/>
            <person name="Lebrun R."/>
            <person name="Bertin P."/>
            <person name="Denis Y."/>
            <person name="Pophillat M."/>
            <person name="Barbe V."/>
            <person name="Ollivier B."/>
            <person name="Dolla A."/>
        </authorList>
    </citation>
    <scope>NUCLEOTIDE SEQUENCE [LARGE SCALE GENOMIC DNA]</scope>
    <source>
        <strain evidence="9">DSM 10523 / SB164P1</strain>
    </source>
</reference>
<dbReference type="KEGG" id="dpi:BN4_10721"/>
<dbReference type="AlphaFoldDB" id="M1WUX3"/>
<evidence type="ECO:0000313" key="9">
    <source>
        <dbReference type="Proteomes" id="UP000011724"/>
    </source>
</evidence>
<feature type="transmembrane region" description="Helical" evidence="6">
    <location>
        <begin position="158"/>
        <end position="175"/>
    </location>
</feature>
<feature type="domain" description="EamA" evidence="7">
    <location>
        <begin position="7"/>
        <end position="141"/>
    </location>
</feature>
<gene>
    <name evidence="8" type="ordered locus">BN4_10721</name>
</gene>
<protein>
    <recommendedName>
        <fullName evidence="7">EamA domain-containing protein</fullName>
    </recommendedName>
</protein>
<organism evidence="8 9">
    <name type="scientific">Pseudodesulfovibrio piezophilus (strain DSM 21447 / JCM 15486 / C1TLV30)</name>
    <name type="common">Desulfovibrio piezophilus</name>
    <dbReference type="NCBI Taxonomy" id="1322246"/>
    <lineage>
        <taxon>Bacteria</taxon>
        <taxon>Pseudomonadati</taxon>
        <taxon>Thermodesulfobacteriota</taxon>
        <taxon>Desulfovibrionia</taxon>
        <taxon>Desulfovibrionales</taxon>
        <taxon>Desulfovibrionaceae</taxon>
    </lineage>
</organism>
<dbReference type="InterPro" id="IPR050638">
    <property type="entry name" value="AA-Vitamin_Transporters"/>
</dbReference>
<keyword evidence="2" id="KW-1003">Cell membrane</keyword>
<comment type="subcellular location">
    <subcellularLocation>
        <location evidence="1">Cell membrane</location>
        <topology evidence="1">Multi-pass membrane protein</topology>
    </subcellularLocation>
</comment>
<dbReference type="PANTHER" id="PTHR32322:SF18">
    <property type="entry name" value="S-ADENOSYLMETHIONINE_S-ADENOSYLHOMOCYSTEINE TRANSPORTER"/>
    <property type="match status" value="1"/>
</dbReference>
<dbReference type="RefSeq" id="WP_015414012.1">
    <property type="nucleotide sequence ID" value="NC_020409.1"/>
</dbReference>
<keyword evidence="3 6" id="KW-0812">Transmembrane</keyword>
<evidence type="ECO:0000256" key="3">
    <source>
        <dbReference type="ARBA" id="ARBA00022692"/>
    </source>
</evidence>
<dbReference type="InterPro" id="IPR000620">
    <property type="entry name" value="EamA_dom"/>
</dbReference>
<dbReference type="Pfam" id="PF00892">
    <property type="entry name" value="EamA"/>
    <property type="match status" value="2"/>
</dbReference>
<feature type="transmembrane region" description="Helical" evidence="6">
    <location>
        <begin position="70"/>
        <end position="91"/>
    </location>
</feature>
<dbReference type="InterPro" id="IPR037185">
    <property type="entry name" value="EmrE-like"/>
</dbReference>
<dbReference type="EMBL" id="FO203427">
    <property type="protein sequence ID" value="CCH47958.1"/>
    <property type="molecule type" value="Genomic_DNA"/>
</dbReference>
<dbReference type="PATRIC" id="fig|879567.3.peg.744"/>
<evidence type="ECO:0000256" key="2">
    <source>
        <dbReference type="ARBA" id="ARBA00022475"/>
    </source>
</evidence>
<keyword evidence="9" id="KW-1185">Reference proteome</keyword>
<dbReference type="PANTHER" id="PTHR32322">
    <property type="entry name" value="INNER MEMBRANE TRANSPORTER"/>
    <property type="match status" value="1"/>
</dbReference>
<dbReference type="OrthoDB" id="4167046at2"/>
<dbReference type="HOGENOM" id="CLU_033863_4_4_7"/>
<dbReference type="SUPFAM" id="SSF103481">
    <property type="entry name" value="Multidrug resistance efflux transporter EmrE"/>
    <property type="match status" value="2"/>
</dbReference>
<feature type="transmembrane region" description="Helical" evidence="6">
    <location>
        <begin position="275"/>
        <end position="292"/>
    </location>
</feature>
<keyword evidence="4 6" id="KW-1133">Transmembrane helix</keyword>
<evidence type="ECO:0000256" key="4">
    <source>
        <dbReference type="ARBA" id="ARBA00022989"/>
    </source>
</evidence>
<sequence>MSRIKTLGFLYALIAVSIWSGNFIIASGMVNTLPPITLAALRWCTATIVLIPFAVKAIRRDQKALLAYKWSTLTAAITGVTLFNTLVYISARTTDTANMALFASTTPIFVVILSRIFLGEAISYLRAFGLAIAVAGMLIIATHGNIDTLLHMTFRVGDIWMLLAGLLWAIYSILVKRKPSDISQYSFLGALFFIGAIPLIPAAFVEQCYSPNWAMTPSILGATVYIGIGASLVAFFLWNQAVTHIGPGTSSLFQYFMPIFSSIGAFFLLDQPITHSHVVGFVLIFTGVILATRSK</sequence>
<feature type="transmembrane region" description="Helical" evidence="6">
    <location>
        <begin position="217"/>
        <end position="238"/>
    </location>
</feature>
<name>M1WUX3_PSEP2</name>
<dbReference type="eggNOG" id="COG0697">
    <property type="taxonomic scope" value="Bacteria"/>
</dbReference>
<feature type="transmembrane region" description="Helical" evidence="6">
    <location>
        <begin position="97"/>
        <end position="118"/>
    </location>
</feature>
<dbReference type="STRING" id="1322246.BN4_10721"/>
<keyword evidence="5 6" id="KW-0472">Membrane</keyword>
<dbReference type="BioCyc" id="DPIE1322246:BN4_RS03695-MONOMER"/>
<proteinExistence type="predicted"/>
<feature type="transmembrane region" description="Helical" evidence="6">
    <location>
        <begin position="250"/>
        <end position="269"/>
    </location>
</feature>
<evidence type="ECO:0000256" key="5">
    <source>
        <dbReference type="ARBA" id="ARBA00023136"/>
    </source>
</evidence>
<evidence type="ECO:0000256" key="6">
    <source>
        <dbReference type="SAM" id="Phobius"/>
    </source>
</evidence>
<feature type="transmembrane region" description="Helical" evidence="6">
    <location>
        <begin position="7"/>
        <end position="30"/>
    </location>
</feature>
<accession>M1WUX3</accession>
<evidence type="ECO:0000259" key="7">
    <source>
        <dbReference type="Pfam" id="PF00892"/>
    </source>
</evidence>
<feature type="domain" description="EamA" evidence="7">
    <location>
        <begin position="156"/>
        <end position="292"/>
    </location>
</feature>